<evidence type="ECO:0000313" key="2">
    <source>
        <dbReference type="EMBL" id="MCP3730187.1"/>
    </source>
</evidence>
<reference evidence="2" key="1">
    <citation type="submission" date="2022-05" db="EMBL/GenBank/DDBJ databases">
        <title>Sphingomonas sp. strain MG17 Genome sequencing and assembly.</title>
        <authorList>
            <person name="Kim I."/>
        </authorList>
    </citation>
    <scope>NUCLEOTIDE SEQUENCE</scope>
    <source>
        <strain evidence="2">MG17</strain>
    </source>
</reference>
<accession>A0A9X2HHU3</accession>
<dbReference type="NCBIfam" id="TIGR03019">
    <property type="entry name" value="pepcterm_femAB"/>
    <property type="match status" value="1"/>
</dbReference>
<dbReference type="Pfam" id="PF13480">
    <property type="entry name" value="Acetyltransf_6"/>
    <property type="match status" value="1"/>
</dbReference>
<proteinExistence type="predicted"/>
<evidence type="ECO:0000259" key="1">
    <source>
        <dbReference type="Pfam" id="PF13480"/>
    </source>
</evidence>
<dbReference type="EMBL" id="JAMLDX010000004">
    <property type="protein sequence ID" value="MCP3730187.1"/>
    <property type="molecule type" value="Genomic_DNA"/>
</dbReference>
<organism evidence="2 3">
    <name type="scientific">Sphingomonas tagetis</name>
    <dbReference type="NCBI Taxonomy" id="2949092"/>
    <lineage>
        <taxon>Bacteria</taxon>
        <taxon>Pseudomonadati</taxon>
        <taxon>Pseudomonadota</taxon>
        <taxon>Alphaproteobacteria</taxon>
        <taxon>Sphingomonadales</taxon>
        <taxon>Sphingomonadaceae</taxon>
        <taxon>Sphingomonas</taxon>
    </lineage>
</organism>
<dbReference type="PANTHER" id="PTHR36174">
    <property type="entry name" value="LIPID II:GLYCINE GLYCYLTRANSFERASE"/>
    <property type="match status" value="1"/>
</dbReference>
<protein>
    <submittedName>
        <fullName evidence="2">FemAB family PEP-CTERM system-associated protein</fullName>
    </submittedName>
</protein>
<dbReference type="Proteomes" id="UP001139451">
    <property type="component" value="Unassembled WGS sequence"/>
</dbReference>
<dbReference type="RefSeq" id="WP_254292300.1">
    <property type="nucleotide sequence ID" value="NZ_JAMLDX010000004.1"/>
</dbReference>
<evidence type="ECO:0000313" key="3">
    <source>
        <dbReference type="Proteomes" id="UP001139451"/>
    </source>
</evidence>
<sequence>MNAPMLTRPLTLRFANLTDPIDRARVGAYVHEHPDGTPFHLPAWSAAVAKGCGQRSHYLVAERDVQGIVGVMPLTELHSPLFGRVLASAGFAVGGGILADKPEVVRLLADACWTLAARLSCPSVEVRGGPLPGPEWTVDDTHYLGFGRQLAADDEAELLAIPRKQRAEVRKSLENELAISVGQGAADIAAHYAVYAESVRNLGTPVFPARLFREVLAEFGSAADVLVVRHAGEAVAGVLSLYWRGTVYPYWGGGTAAARRLRANDRMYFELMRHARERGCSRFDFGRSKVGTGAAAFKKNWGFEPQPLTYYDRVAEGAAIRDANPLNPKYRLQVALWSKLPLAVANRVGPWIAKGLG</sequence>
<feature type="domain" description="BioF2-like acetyltransferase" evidence="1">
    <location>
        <begin position="166"/>
        <end position="299"/>
    </location>
</feature>
<keyword evidence="3" id="KW-1185">Reference proteome</keyword>
<dbReference type="InterPro" id="IPR038740">
    <property type="entry name" value="BioF2-like_GNAT_dom"/>
</dbReference>
<dbReference type="Gene3D" id="3.40.630.30">
    <property type="match status" value="1"/>
</dbReference>
<dbReference type="AlphaFoldDB" id="A0A9X2HHU3"/>
<gene>
    <name evidence="2" type="ORF">M9978_07065</name>
</gene>
<dbReference type="InterPro" id="IPR016181">
    <property type="entry name" value="Acyl_CoA_acyltransferase"/>
</dbReference>
<name>A0A9X2HHU3_9SPHN</name>
<dbReference type="PANTHER" id="PTHR36174:SF1">
    <property type="entry name" value="LIPID II:GLYCINE GLYCYLTRANSFERASE"/>
    <property type="match status" value="1"/>
</dbReference>
<dbReference type="InterPro" id="IPR017469">
    <property type="entry name" value="PEP-CTERM_FemAB-rel"/>
</dbReference>
<dbReference type="InterPro" id="IPR050644">
    <property type="entry name" value="PG_Glycine_Bridge_Synth"/>
</dbReference>
<dbReference type="SUPFAM" id="SSF55729">
    <property type="entry name" value="Acyl-CoA N-acyltransferases (Nat)"/>
    <property type="match status" value="2"/>
</dbReference>
<comment type="caution">
    <text evidence="2">The sequence shown here is derived from an EMBL/GenBank/DDBJ whole genome shotgun (WGS) entry which is preliminary data.</text>
</comment>